<organism evidence="3 5">
    <name type="scientific">Orbilia oligospora</name>
    <name type="common">Nematode-trapping fungus</name>
    <name type="synonym">Arthrobotrys oligospora</name>
    <dbReference type="NCBI Taxonomy" id="2813651"/>
    <lineage>
        <taxon>Eukaryota</taxon>
        <taxon>Fungi</taxon>
        <taxon>Dikarya</taxon>
        <taxon>Ascomycota</taxon>
        <taxon>Pezizomycotina</taxon>
        <taxon>Orbiliomycetes</taxon>
        <taxon>Orbiliales</taxon>
        <taxon>Orbiliaceae</taxon>
        <taxon>Orbilia</taxon>
    </lineage>
</organism>
<evidence type="ECO:0000313" key="1">
    <source>
        <dbReference type="EMBL" id="KAF3223145.1"/>
    </source>
</evidence>
<comment type="caution">
    <text evidence="3">The sequence shown here is derived from an EMBL/GenBank/DDBJ whole genome shotgun (WGS) entry which is preliminary data.</text>
</comment>
<dbReference type="EMBL" id="WIPF01000023">
    <property type="protein sequence ID" value="KAF3226438.1"/>
    <property type="molecule type" value="Genomic_DNA"/>
</dbReference>
<dbReference type="Proteomes" id="UP000483672">
    <property type="component" value="Unassembled WGS sequence"/>
</dbReference>
<dbReference type="AlphaFoldDB" id="A0A6G1MBG8"/>
<name>A0A6G1MBG8_ORBOL</name>
<dbReference type="SUPFAM" id="SSF48403">
    <property type="entry name" value="Ankyrin repeat"/>
    <property type="match status" value="1"/>
</dbReference>
<evidence type="ECO:0000313" key="4">
    <source>
        <dbReference type="Proteomes" id="UP000472727"/>
    </source>
</evidence>
<gene>
    <name evidence="2" type="ORF">TWF106_002916</name>
    <name evidence="3" type="ORF">TWF191_004700</name>
    <name evidence="1" type="ORF">TWF679_004341</name>
</gene>
<dbReference type="InterPro" id="IPR036770">
    <property type="entry name" value="Ankyrin_rpt-contain_sf"/>
</dbReference>
<sequence length="504" mass="57261">MFLLGKLRFLEPVCRFTLDMVLGSQQQPDIGQATELIRPLYTTPSPGIEVQTQLKFPCLDYITEYWLHHFGEVSASELTSRVQHLETLLDELNLPFPYMPKIKGLEKPDTNDLLLWACENDNVPLFAVMFFRPIPPLPTRSRPGSGSCVTNTQKDTTRLDVGVVLSYAIERGSLDVVRYILEDPPITFRAGIRSIRGHLNIALNRKKSTALIYHHVVQKMQDIKRLEGGKNYLLGIAAGLGHPQIFNLLLKTHLAVISEGLEGAIDDPRLLVRQVVRGGNVHIFDTLFRQVGVGNWMIFQPFLSLAAGCGNREIVSYILRSTYLDHFTRKLSCPASVGSEPRKIRGQALTDEALAHFSMAEDNPILVAMTHGHRDVVELLCKEFDKDPRQSIRYEKSHLTSIFCLTAFLALRRAIIRGDIRALRLLEDMITEESLQSVACGCERYTLDFMHGAIGHKKIASVIWLFKVQHYTRSQVEEDRENALKCCDRDIMMFLQTKWFETKN</sequence>
<dbReference type="EMBL" id="WIWS01000016">
    <property type="protein sequence ID" value="KAF3225035.1"/>
    <property type="molecule type" value="Genomic_DNA"/>
</dbReference>
<evidence type="ECO:0000313" key="3">
    <source>
        <dbReference type="EMBL" id="KAF3226438.1"/>
    </source>
</evidence>
<reference evidence="4 5" key="1">
    <citation type="submission" date="2019-06" db="EMBL/GenBank/DDBJ databases">
        <authorList>
            <person name="Palmer J.M."/>
        </authorList>
    </citation>
    <scope>NUCLEOTIDE SEQUENCE [LARGE SCALE GENOMIC DNA]</scope>
    <source>
        <strain evidence="2 4">TWF106</strain>
        <strain evidence="3 5">TWF191</strain>
        <strain evidence="1">TWF679</strain>
    </source>
</reference>
<dbReference type="Proteomes" id="UP000472727">
    <property type="component" value="Unassembled WGS sequence"/>
</dbReference>
<proteinExistence type="predicted"/>
<evidence type="ECO:0000313" key="2">
    <source>
        <dbReference type="EMBL" id="KAF3225035.1"/>
    </source>
</evidence>
<protein>
    <submittedName>
        <fullName evidence="3">Uncharacterized protein</fullName>
    </submittedName>
</protein>
<dbReference type="EMBL" id="WIWT01000002">
    <property type="protein sequence ID" value="KAF3223145.1"/>
    <property type="molecule type" value="Genomic_DNA"/>
</dbReference>
<evidence type="ECO:0000313" key="5">
    <source>
        <dbReference type="Proteomes" id="UP000483672"/>
    </source>
</evidence>
<dbReference type="Proteomes" id="UP000614610">
    <property type="component" value="Unassembled WGS sequence"/>
</dbReference>
<accession>A0A6G1MBG8</accession>
<dbReference type="Gene3D" id="1.25.40.20">
    <property type="entry name" value="Ankyrin repeat-containing domain"/>
    <property type="match status" value="1"/>
</dbReference>